<organism evidence="2 3">
    <name type="scientific">Paraburkholderia acidicola</name>
    <dbReference type="NCBI Taxonomy" id="1912599"/>
    <lineage>
        <taxon>Bacteria</taxon>
        <taxon>Pseudomonadati</taxon>
        <taxon>Pseudomonadota</taxon>
        <taxon>Betaproteobacteria</taxon>
        <taxon>Burkholderiales</taxon>
        <taxon>Burkholderiaceae</taxon>
        <taxon>Paraburkholderia</taxon>
    </lineage>
</organism>
<dbReference type="RefSeq" id="WP_096725603.1">
    <property type="nucleotide sequence ID" value="NZ_JAOALG010000002.1"/>
</dbReference>
<dbReference type="SMART" id="SM00829">
    <property type="entry name" value="PKS_ER"/>
    <property type="match status" value="1"/>
</dbReference>
<dbReference type="InterPro" id="IPR052733">
    <property type="entry name" value="Chloroplast_QOR"/>
</dbReference>
<keyword evidence="3" id="KW-1185">Reference proteome</keyword>
<evidence type="ECO:0000313" key="3">
    <source>
        <dbReference type="Proteomes" id="UP001469089"/>
    </source>
</evidence>
<protein>
    <submittedName>
        <fullName evidence="2">NADP-dependent oxidoreductase</fullName>
    </submittedName>
</protein>
<dbReference type="Pfam" id="PF13602">
    <property type="entry name" value="ADH_zinc_N_2"/>
    <property type="match status" value="1"/>
</dbReference>
<sequence>MHAIALDALRTRPQHMELPVPVARARQVLVRLEASGVNPIDWRIGDGEFEGRLPHVFPLVLGVDGAGVVEAVGRGVQRFKIGDRVVGRFLFGYVGGGSYAEYAAVHEDAVLTTYPASLGPGCAAALPTAGITALQLSRRLDLAPGSKVLIVGATGGVGMFLIQLAVMKGLRVIATAAPDAHAHLRALGVAALIDYRAQPVVEWLDGHFVNGVDGLVDLVSEAPVFAQHVEHVRAGGIALSTVGAARENELASCWIRGGNFEVNPTTKDLAIVLTAVASGQMKVEVEREVPLAQALIALEASRTGGARGKTVIVM</sequence>
<dbReference type="CDD" id="cd05289">
    <property type="entry name" value="MDR_like_2"/>
    <property type="match status" value="1"/>
</dbReference>
<dbReference type="InterPro" id="IPR036291">
    <property type="entry name" value="NAD(P)-bd_dom_sf"/>
</dbReference>
<evidence type="ECO:0000313" key="2">
    <source>
        <dbReference type="EMBL" id="MEQ5843952.1"/>
    </source>
</evidence>
<dbReference type="PANTHER" id="PTHR44013">
    <property type="entry name" value="ZINC-TYPE ALCOHOL DEHYDROGENASE-LIKE PROTEIN C16A3.02C"/>
    <property type="match status" value="1"/>
</dbReference>
<dbReference type="SUPFAM" id="SSF50129">
    <property type="entry name" value="GroES-like"/>
    <property type="match status" value="1"/>
</dbReference>
<dbReference type="PANTHER" id="PTHR44013:SF1">
    <property type="entry name" value="ZINC-TYPE ALCOHOL DEHYDROGENASE-LIKE PROTEIN C16A3.02C"/>
    <property type="match status" value="1"/>
</dbReference>
<proteinExistence type="predicted"/>
<dbReference type="Gene3D" id="3.90.180.10">
    <property type="entry name" value="Medium-chain alcohol dehydrogenases, catalytic domain"/>
    <property type="match status" value="1"/>
</dbReference>
<reference evidence="2 3" key="1">
    <citation type="journal article" date="2024" name="Chem. Sci.">
        <title>Discovery of a lagriamide polyketide by integrated genome mining, isotopic labeling, and untargeted metabolomics.</title>
        <authorList>
            <person name="Fergusson C.H."/>
            <person name="Saulog J."/>
            <person name="Paulo B.S."/>
            <person name="Wilson D.M."/>
            <person name="Liu D.Y."/>
            <person name="Morehouse N.J."/>
            <person name="Waterworth S."/>
            <person name="Barkei J."/>
            <person name="Gray C.A."/>
            <person name="Kwan J.C."/>
            <person name="Eustaquio A.S."/>
            <person name="Linington R.G."/>
        </authorList>
    </citation>
    <scope>NUCLEOTIDE SEQUENCE [LARGE SCALE GENOMIC DNA]</scope>
    <source>
        <strain evidence="2 3">RL17-338-BIF-B</strain>
    </source>
</reference>
<accession>A0ABV1LXL1</accession>
<dbReference type="InterPro" id="IPR013154">
    <property type="entry name" value="ADH-like_N"/>
</dbReference>
<dbReference type="InterPro" id="IPR020843">
    <property type="entry name" value="ER"/>
</dbReference>
<dbReference type="Proteomes" id="UP001469089">
    <property type="component" value="Unassembled WGS sequence"/>
</dbReference>
<comment type="caution">
    <text evidence="2">The sequence shown here is derived from an EMBL/GenBank/DDBJ whole genome shotgun (WGS) entry which is preliminary data.</text>
</comment>
<dbReference type="SUPFAM" id="SSF51735">
    <property type="entry name" value="NAD(P)-binding Rossmann-fold domains"/>
    <property type="match status" value="1"/>
</dbReference>
<evidence type="ECO:0000259" key="1">
    <source>
        <dbReference type="SMART" id="SM00829"/>
    </source>
</evidence>
<dbReference type="Gene3D" id="3.40.50.720">
    <property type="entry name" value="NAD(P)-binding Rossmann-like Domain"/>
    <property type="match status" value="1"/>
</dbReference>
<name>A0ABV1LXL1_9BURK</name>
<dbReference type="InterPro" id="IPR011032">
    <property type="entry name" value="GroES-like_sf"/>
</dbReference>
<dbReference type="Pfam" id="PF08240">
    <property type="entry name" value="ADH_N"/>
    <property type="match status" value="1"/>
</dbReference>
<gene>
    <name evidence="2" type="ORF">N0A02_31310</name>
</gene>
<dbReference type="EMBL" id="JAOALG010000002">
    <property type="protein sequence ID" value="MEQ5843952.1"/>
    <property type="molecule type" value="Genomic_DNA"/>
</dbReference>
<feature type="domain" description="Enoyl reductase (ER)" evidence="1">
    <location>
        <begin position="4"/>
        <end position="312"/>
    </location>
</feature>